<keyword evidence="6" id="KW-1185">Reference proteome</keyword>
<feature type="compositionally biased region" description="Polar residues" evidence="2">
    <location>
        <begin position="59"/>
        <end position="72"/>
    </location>
</feature>
<sequence>METNDSENSNATGSPWRVKKKEKKQRLIEKLAKCRLGQQRKREQMKQSMQEAALRDITDQGQPKASTPQKSPEVSLRKVNDSVDADPNRKVQELKEALTECQAEISKMRAKNEEMTEEVERLKKALIDKQERVRQLRDVMARLRFGQISTAAG</sequence>
<organism evidence="5 7">
    <name type="scientific">Bursaphelenchus xylophilus</name>
    <name type="common">Pinewood nematode worm</name>
    <name type="synonym">Aphelenchoides xylophilus</name>
    <dbReference type="NCBI Taxonomy" id="6326"/>
    <lineage>
        <taxon>Eukaryota</taxon>
        <taxon>Metazoa</taxon>
        <taxon>Ecdysozoa</taxon>
        <taxon>Nematoda</taxon>
        <taxon>Chromadorea</taxon>
        <taxon>Rhabditida</taxon>
        <taxon>Tylenchina</taxon>
        <taxon>Tylenchomorpha</taxon>
        <taxon>Aphelenchoidea</taxon>
        <taxon>Aphelenchoididae</taxon>
        <taxon>Bursaphelenchus</taxon>
    </lineage>
</organism>
<dbReference type="Proteomes" id="UP000582659">
    <property type="component" value="Unassembled WGS sequence"/>
</dbReference>
<proteinExistence type="predicted"/>
<feature type="coiled-coil region" evidence="1">
    <location>
        <begin position="91"/>
        <end position="139"/>
    </location>
</feature>
<dbReference type="AlphaFoldDB" id="A0A1I7RLN8"/>
<evidence type="ECO:0000256" key="1">
    <source>
        <dbReference type="SAM" id="Coils"/>
    </source>
</evidence>
<evidence type="ECO:0000256" key="2">
    <source>
        <dbReference type="SAM" id="MobiDB-lite"/>
    </source>
</evidence>
<dbReference type="WBParaSite" id="BXY_0162300.1">
    <property type="protein sequence ID" value="BXY_0162300.1"/>
    <property type="gene ID" value="BXY_0162300"/>
</dbReference>
<evidence type="ECO:0000313" key="6">
    <source>
        <dbReference type="Proteomes" id="UP000659654"/>
    </source>
</evidence>
<evidence type="ECO:0000313" key="4">
    <source>
        <dbReference type="EMBL" id="CAG9082768.1"/>
    </source>
</evidence>
<protein>
    <submittedName>
        <fullName evidence="3">(pine wood nematode) hypothetical protein</fullName>
    </submittedName>
</protein>
<dbReference type="Proteomes" id="UP000095284">
    <property type="component" value="Unplaced"/>
</dbReference>
<feature type="compositionally biased region" description="Polar residues" evidence="2">
    <location>
        <begin position="1"/>
        <end position="13"/>
    </location>
</feature>
<reference evidence="4" key="2">
    <citation type="submission" date="2020-08" db="EMBL/GenBank/DDBJ databases">
        <authorList>
            <person name="Kikuchi T."/>
        </authorList>
    </citation>
    <scope>NUCLEOTIDE SEQUENCE</scope>
    <source>
        <strain evidence="3">Ka4C1</strain>
    </source>
</reference>
<evidence type="ECO:0000313" key="7">
    <source>
        <dbReference type="WBParaSite" id="BXY_0162300.1"/>
    </source>
</evidence>
<dbReference type="EMBL" id="CAJFCV020000001">
    <property type="protein sequence ID" value="CAG9082768.1"/>
    <property type="molecule type" value="Genomic_DNA"/>
</dbReference>
<dbReference type="EMBL" id="CAJFDI010000001">
    <property type="protein sequence ID" value="CAD5208755.1"/>
    <property type="molecule type" value="Genomic_DNA"/>
</dbReference>
<evidence type="ECO:0000313" key="5">
    <source>
        <dbReference type="Proteomes" id="UP000095284"/>
    </source>
</evidence>
<evidence type="ECO:0000313" key="3">
    <source>
        <dbReference type="EMBL" id="CAD5208755.1"/>
    </source>
</evidence>
<feature type="region of interest" description="Disordered" evidence="2">
    <location>
        <begin position="1"/>
        <end position="86"/>
    </location>
</feature>
<reference evidence="7" key="1">
    <citation type="submission" date="2016-11" db="UniProtKB">
        <authorList>
            <consortium name="WormBaseParasite"/>
        </authorList>
    </citation>
    <scope>IDENTIFICATION</scope>
</reference>
<gene>
    <name evidence="3" type="ORF">BXYJ_LOCUS991</name>
</gene>
<dbReference type="SMR" id="A0A1I7RLN8"/>
<name>A0A1I7RLN8_BURXY</name>
<feature type="compositionally biased region" description="Basic and acidic residues" evidence="2">
    <location>
        <begin position="75"/>
        <end position="86"/>
    </location>
</feature>
<keyword evidence="1" id="KW-0175">Coiled coil</keyword>
<accession>A0A1I7RLN8</accession>
<dbReference type="Proteomes" id="UP000659654">
    <property type="component" value="Unassembled WGS sequence"/>
</dbReference>